<dbReference type="OrthoDB" id="3190163at2"/>
<dbReference type="Pfam" id="PF03703">
    <property type="entry name" value="bPH_2"/>
    <property type="match status" value="3"/>
</dbReference>
<evidence type="ECO:0000313" key="4">
    <source>
        <dbReference type="Proteomes" id="UP000272400"/>
    </source>
</evidence>
<feature type="domain" description="YdbS-like PH" evidence="2">
    <location>
        <begin position="83"/>
        <end position="161"/>
    </location>
</feature>
<dbReference type="AlphaFoldDB" id="A0A3N1DB80"/>
<dbReference type="InterPro" id="IPR014529">
    <property type="entry name" value="UCP026631"/>
</dbReference>
<feature type="transmembrane region" description="Helical" evidence="1">
    <location>
        <begin position="188"/>
        <end position="216"/>
    </location>
</feature>
<keyword evidence="4" id="KW-1185">Reference proteome</keyword>
<dbReference type="PIRSF" id="PIRSF026631">
    <property type="entry name" value="UCP026631"/>
    <property type="match status" value="1"/>
</dbReference>
<evidence type="ECO:0000313" key="3">
    <source>
        <dbReference type="EMBL" id="ROO90368.1"/>
    </source>
</evidence>
<sequence>MTPYLAMAPRPAWPTVGARRLHWATAPLRALTIFVVYLVLIGLWLLIVPTDGTVTIPIVRIIVFVAVSVPVAVVAAAVGVWHWWALRYWIEGDDLVVDAGIVRSRIRRIPLSRMQGVDVVQPLVGRVLGLAEVHLELAGGTSAQITLRYLGDQEARALRAELLALAAGLPAHTPEAPERPIGRVSLGVLFASLMFKVPVLAAIALFFALVAFGIVFHELAVLAVAVPLLLGLLRGVIAPLVLYTEFAIAVAPDGMRLRYGLFETRTQTVPPGRIQAVRVVEPLMWRAFGWARVEVTVAGYGGDRQALSSTLVPVAPTYAAFALVAEVFPGVALERITLVEGESAHAAAGTSAEVFVTRRGRFCRMWDVVALARAQSVRMTATPWQRLFGRATVHVDVPPGPVHVAAVDRDMVGAREMADDAVARADRARALAVRPERWAR</sequence>
<evidence type="ECO:0000256" key="1">
    <source>
        <dbReference type="SAM" id="Phobius"/>
    </source>
</evidence>
<protein>
    <submittedName>
        <fullName evidence="3">Putative membrane protein</fullName>
    </submittedName>
</protein>
<feature type="transmembrane region" description="Helical" evidence="1">
    <location>
        <begin position="228"/>
        <end position="251"/>
    </location>
</feature>
<keyword evidence="1" id="KW-0812">Transmembrane</keyword>
<accession>A0A3N1DB80</accession>
<dbReference type="InterPro" id="IPR005182">
    <property type="entry name" value="YdbS-like_PH"/>
</dbReference>
<feature type="domain" description="YdbS-like PH" evidence="2">
    <location>
        <begin position="245"/>
        <end position="307"/>
    </location>
</feature>
<proteinExistence type="predicted"/>
<dbReference type="EMBL" id="RJKE01000001">
    <property type="protein sequence ID" value="ROO90368.1"/>
    <property type="molecule type" value="Genomic_DNA"/>
</dbReference>
<reference evidence="3 4" key="1">
    <citation type="submission" date="2018-11" db="EMBL/GenBank/DDBJ databases">
        <title>Sequencing the genomes of 1000 actinobacteria strains.</title>
        <authorList>
            <person name="Klenk H.-P."/>
        </authorList>
    </citation>
    <scope>NUCLEOTIDE SEQUENCE [LARGE SCALE GENOMIC DNA]</scope>
    <source>
        <strain evidence="3 4">DSM 44254</strain>
    </source>
</reference>
<dbReference type="Proteomes" id="UP000272400">
    <property type="component" value="Unassembled WGS sequence"/>
</dbReference>
<evidence type="ECO:0000259" key="2">
    <source>
        <dbReference type="Pfam" id="PF03703"/>
    </source>
</evidence>
<organism evidence="3 4">
    <name type="scientific">Actinocorallia herbida</name>
    <dbReference type="NCBI Taxonomy" id="58109"/>
    <lineage>
        <taxon>Bacteria</taxon>
        <taxon>Bacillati</taxon>
        <taxon>Actinomycetota</taxon>
        <taxon>Actinomycetes</taxon>
        <taxon>Streptosporangiales</taxon>
        <taxon>Thermomonosporaceae</taxon>
        <taxon>Actinocorallia</taxon>
    </lineage>
</organism>
<feature type="transmembrane region" description="Helical" evidence="1">
    <location>
        <begin position="28"/>
        <end position="47"/>
    </location>
</feature>
<keyword evidence="1" id="KW-0472">Membrane</keyword>
<dbReference type="RefSeq" id="WP_123669332.1">
    <property type="nucleotide sequence ID" value="NZ_RJKE01000001.1"/>
</dbReference>
<feature type="transmembrane region" description="Helical" evidence="1">
    <location>
        <begin position="59"/>
        <end position="81"/>
    </location>
</feature>
<gene>
    <name evidence="3" type="ORF">EDD29_8092</name>
</gene>
<comment type="caution">
    <text evidence="3">The sequence shown here is derived from an EMBL/GenBank/DDBJ whole genome shotgun (WGS) entry which is preliminary data.</text>
</comment>
<dbReference type="PANTHER" id="PTHR34473:SF2">
    <property type="entry name" value="UPF0699 TRANSMEMBRANE PROTEIN YDBT"/>
    <property type="match status" value="1"/>
</dbReference>
<name>A0A3N1DB80_9ACTN</name>
<keyword evidence="1" id="KW-1133">Transmembrane helix</keyword>
<feature type="domain" description="YdbS-like PH" evidence="2">
    <location>
        <begin position="355"/>
        <end position="410"/>
    </location>
</feature>
<dbReference type="PANTHER" id="PTHR34473">
    <property type="entry name" value="UPF0699 TRANSMEMBRANE PROTEIN YDBS"/>
    <property type="match status" value="1"/>
</dbReference>